<dbReference type="EMBL" id="UINC01074666">
    <property type="protein sequence ID" value="SVC12084.1"/>
    <property type="molecule type" value="Genomic_DNA"/>
</dbReference>
<proteinExistence type="predicted"/>
<organism evidence="1">
    <name type="scientific">marine metagenome</name>
    <dbReference type="NCBI Taxonomy" id="408172"/>
    <lineage>
        <taxon>unclassified sequences</taxon>
        <taxon>metagenomes</taxon>
        <taxon>ecological metagenomes</taxon>
    </lineage>
</organism>
<dbReference type="AlphaFoldDB" id="A0A382JI94"/>
<accession>A0A382JI94</accession>
<reference evidence="1" key="1">
    <citation type="submission" date="2018-05" db="EMBL/GenBank/DDBJ databases">
        <authorList>
            <person name="Lanie J.A."/>
            <person name="Ng W.-L."/>
            <person name="Kazmierczak K.M."/>
            <person name="Andrzejewski T.M."/>
            <person name="Davidsen T.M."/>
            <person name="Wayne K.J."/>
            <person name="Tettelin H."/>
            <person name="Glass J.I."/>
            <person name="Rusch D."/>
            <person name="Podicherti R."/>
            <person name="Tsui H.-C.T."/>
            <person name="Winkler M.E."/>
        </authorList>
    </citation>
    <scope>NUCLEOTIDE SEQUENCE</scope>
</reference>
<name>A0A382JI94_9ZZZZ</name>
<feature type="non-terminal residue" evidence="1">
    <location>
        <position position="31"/>
    </location>
</feature>
<feature type="non-terminal residue" evidence="1">
    <location>
        <position position="1"/>
    </location>
</feature>
<protein>
    <submittedName>
        <fullName evidence="1">Uncharacterized protein</fullName>
    </submittedName>
</protein>
<gene>
    <name evidence="1" type="ORF">METZ01_LOCUS264938</name>
</gene>
<sequence length="31" mass="3326">VLATTSTVWRAVVIGGPVLWNDGSRERLANS</sequence>
<evidence type="ECO:0000313" key="1">
    <source>
        <dbReference type="EMBL" id="SVC12084.1"/>
    </source>
</evidence>